<dbReference type="InterPro" id="IPR012334">
    <property type="entry name" value="Pectin_lyas_fold"/>
</dbReference>
<comment type="catalytic activity">
    <reaction evidence="9 11">
        <text>[(1-&gt;4)-alpha-D-galacturonosyl methyl ester](n) + n H2O = [(1-&gt;4)-alpha-D-galacturonosyl](n) + n methanol + n H(+)</text>
        <dbReference type="Rhea" id="RHEA:22380"/>
        <dbReference type="Rhea" id="RHEA-COMP:14570"/>
        <dbReference type="Rhea" id="RHEA-COMP:14573"/>
        <dbReference type="ChEBI" id="CHEBI:15377"/>
        <dbReference type="ChEBI" id="CHEBI:15378"/>
        <dbReference type="ChEBI" id="CHEBI:17790"/>
        <dbReference type="ChEBI" id="CHEBI:140522"/>
        <dbReference type="ChEBI" id="CHEBI:140523"/>
        <dbReference type="EC" id="3.1.1.11"/>
    </reaction>
</comment>
<evidence type="ECO:0000256" key="1">
    <source>
        <dbReference type="ARBA" id="ARBA00004613"/>
    </source>
</evidence>
<comment type="subcellular location">
    <subcellularLocation>
        <location evidence="1 11">Secreted</location>
    </subcellularLocation>
</comment>
<dbReference type="FunFam" id="2.160.20.10:FF:000014">
    <property type="entry name" value="Pectinesterase"/>
    <property type="match status" value="1"/>
</dbReference>
<keyword evidence="8 11" id="KW-0063">Aspartyl esterase</keyword>
<dbReference type="EMBL" id="JARIHO010000078">
    <property type="protein sequence ID" value="KAJ7310700.1"/>
    <property type="molecule type" value="Genomic_DNA"/>
</dbReference>
<dbReference type="PANTHER" id="PTHR31321">
    <property type="entry name" value="ACYL-COA THIOESTER HYDROLASE YBHC-RELATED"/>
    <property type="match status" value="1"/>
</dbReference>
<evidence type="ECO:0000313" key="13">
    <source>
        <dbReference type="EMBL" id="KAJ7310700.1"/>
    </source>
</evidence>
<dbReference type="InterPro" id="IPR000070">
    <property type="entry name" value="Pectinesterase_cat"/>
</dbReference>
<keyword evidence="14" id="KW-1185">Reference proteome</keyword>
<dbReference type="PROSITE" id="PS00503">
    <property type="entry name" value="PECTINESTERASE_2"/>
    <property type="match status" value="1"/>
</dbReference>
<keyword evidence="7 11" id="KW-0378">Hydrolase</keyword>
<sequence length="335" mass="34996">MLPKTLAALFLFCTGAYATARTAPPSGAVVVRGSGTQAGEFSTFTAAINSLPADTSARTIFVYPGTYTEQVRITRAGNLTIFGYTNDVMNHAVNQVRLTFGLSQGTAGAGELSATLRIDKAFFKLYNVDVVNSFNNRSAAGAQALAVAGYGSKLGLYAVGFYGYQDTLRAEKGVQFYGLCYIEGAVDFIFGQSGHAFFHRNTIASVDGGAITADGPDTADLSLYVINLSTLTTSTAATANLTGKVFLGRPWSAAAQVVYISTNMGAHINPAGWEPWSTAEPNTSGVLFAEFGSTGPGAAGTRASFSKKLTSAAGFGIADVLGANWATWVDATYFT</sequence>
<protein>
    <recommendedName>
        <fullName evidence="4 11">Pectinesterase</fullName>
        <ecNumber evidence="4 11">3.1.1.11</ecNumber>
    </recommendedName>
</protein>
<dbReference type="Gene3D" id="2.160.20.10">
    <property type="entry name" value="Single-stranded right-handed beta-helix, Pectin lyase-like"/>
    <property type="match status" value="1"/>
</dbReference>
<evidence type="ECO:0000256" key="5">
    <source>
        <dbReference type="ARBA" id="ARBA00022525"/>
    </source>
</evidence>
<name>A0AAD7EBS1_9AGAR</name>
<dbReference type="Proteomes" id="UP001218218">
    <property type="component" value="Unassembled WGS sequence"/>
</dbReference>
<dbReference type="InterPro" id="IPR011050">
    <property type="entry name" value="Pectin_lyase_fold/virulence"/>
</dbReference>
<comment type="function">
    <text evidence="11">Involved in maceration and soft-rotting of plant tissue.</text>
</comment>
<evidence type="ECO:0000313" key="14">
    <source>
        <dbReference type="Proteomes" id="UP001218218"/>
    </source>
</evidence>
<reference evidence="13" key="1">
    <citation type="submission" date="2023-03" db="EMBL/GenBank/DDBJ databases">
        <title>Massive genome expansion in bonnet fungi (Mycena s.s.) driven by repeated elements and novel gene families across ecological guilds.</title>
        <authorList>
            <consortium name="Lawrence Berkeley National Laboratory"/>
            <person name="Harder C.B."/>
            <person name="Miyauchi S."/>
            <person name="Viragh M."/>
            <person name="Kuo A."/>
            <person name="Thoen E."/>
            <person name="Andreopoulos B."/>
            <person name="Lu D."/>
            <person name="Skrede I."/>
            <person name="Drula E."/>
            <person name="Henrissat B."/>
            <person name="Morin E."/>
            <person name="Kohler A."/>
            <person name="Barry K."/>
            <person name="LaButti K."/>
            <person name="Morin E."/>
            <person name="Salamov A."/>
            <person name="Lipzen A."/>
            <person name="Mereny Z."/>
            <person name="Hegedus B."/>
            <person name="Baldrian P."/>
            <person name="Stursova M."/>
            <person name="Weitz H."/>
            <person name="Taylor A."/>
            <person name="Grigoriev I.V."/>
            <person name="Nagy L.G."/>
            <person name="Martin F."/>
            <person name="Kauserud H."/>
        </authorList>
    </citation>
    <scope>NUCLEOTIDE SEQUENCE</scope>
    <source>
        <strain evidence="13">CBHHK002</strain>
    </source>
</reference>
<feature type="domain" description="Pectinesterase catalytic" evidence="12">
    <location>
        <begin position="37"/>
        <end position="300"/>
    </location>
</feature>
<evidence type="ECO:0000256" key="2">
    <source>
        <dbReference type="ARBA" id="ARBA00005184"/>
    </source>
</evidence>
<dbReference type="SUPFAM" id="SSF51126">
    <property type="entry name" value="Pectin lyase-like"/>
    <property type="match status" value="1"/>
</dbReference>
<comment type="similarity">
    <text evidence="3">Belongs to the pectinesterase family.</text>
</comment>
<evidence type="ECO:0000256" key="6">
    <source>
        <dbReference type="ARBA" id="ARBA00022729"/>
    </source>
</evidence>
<dbReference type="EC" id="3.1.1.11" evidence="4 11"/>
<proteinExistence type="inferred from homology"/>
<evidence type="ECO:0000256" key="4">
    <source>
        <dbReference type="ARBA" id="ARBA00013229"/>
    </source>
</evidence>
<feature type="active site" evidence="10">
    <location>
        <position position="187"/>
    </location>
</feature>
<evidence type="ECO:0000256" key="11">
    <source>
        <dbReference type="RuleBase" id="RU000589"/>
    </source>
</evidence>
<dbReference type="InterPro" id="IPR033131">
    <property type="entry name" value="Pectinesterase_Asp_AS"/>
</dbReference>
<keyword evidence="11" id="KW-0961">Cell wall biogenesis/degradation</keyword>
<dbReference type="AlphaFoldDB" id="A0AAD7EBS1"/>
<keyword evidence="5 11" id="KW-0964">Secreted</keyword>
<keyword evidence="6 11" id="KW-0732">Signal</keyword>
<dbReference type="GO" id="GO:0045490">
    <property type="term" value="P:pectin catabolic process"/>
    <property type="evidence" value="ECO:0007669"/>
    <property type="project" value="UniProtKB-UniRule"/>
</dbReference>
<dbReference type="Pfam" id="PF01095">
    <property type="entry name" value="Pectinesterase"/>
    <property type="match status" value="1"/>
</dbReference>
<evidence type="ECO:0000256" key="8">
    <source>
        <dbReference type="ARBA" id="ARBA00023085"/>
    </source>
</evidence>
<evidence type="ECO:0000256" key="9">
    <source>
        <dbReference type="ARBA" id="ARBA00047928"/>
    </source>
</evidence>
<dbReference type="PANTHER" id="PTHR31321:SF57">
    <property type="entry name" value="PECTINESTERASE 53-RELATED"/>
    <property type="match status" value="1"/>
</dbReference>
<feature type="chain" id="PRO_5041770935" description="Pectinesterase" evidence="11">
    <location>
        <begin position="19"/>
        <end position="335"/>
    </location>
</feature>
<comment type="caution">
    <text evidence="13">The sequence shown here is derived from an EMBL/GenBank/DDBJ whole genome shotgun (WGS) entry which is preliminary data.</text>
</comment>
<evidence type="ECO:0000256" key="3">
    <source>
        <dbReference type="ARBA" id="ARBA00008891"/>
    </source>
</evidence>
<comment type="pathway">
    <text evidence="2 11">Glycan metabolism; pectin degradation; 2-dehydro-3-deoxy-D-gluconate from pectin: step 1/5.</text>
</comment>
<dbReference type="GO" id="GO:0042545">
    <property type="term" value="P:cell wall modification"/>
    <property type="evidence" value="ECO:0007669"/>
    <property type="project" value="UniProtKB-UniRule"/>
</dbReference>
<dbReference type="GO" id="GO:0030599">
    <property type="term" value="F:pectinesterase activity"/>
    <property type="evidence" value="ECO:0007669"/>
    <property type="project" value="UniProtKB-UniRule"/>
</dbReference>
<evidence type="ECO:0000256" key="10">
    <source>
        <dbReference type="PROSITE-ProRule" id="PRU10040"/>
    </source>
</evidence>
<dbReference type="GO" id="GO:0005576">
    <property type="term" value="C:extracellular region"/>
    <property type="evidence" value="ECO:0007669"/>
    <property type="project" value="UniProtKB-SubCell"/>
</dbReference>
<evidence type="ECO:0000259" key="12">
    <source>
        <dbReference type="Pfam" id="PF01095"/>
    </source>
</evidence>
<feature type="signal peptide" evidence="11">
    <location>
        <begin position="1"/>
        <end position="18"/>
    </location>
</feature>
<gene>
    <name evidence="13" type="ORF">DFH08DRAFT_927286</name>
</gene>
<organism evidence="13 14">
    <name type="scientific">Mycena albidolilacea</name>
    <dbReference type="NCBI Taxonomy" id="1033008"/>
    <lineage>
        <taxon>Eukaryota</taxon>
        <taxon>Fungi</taxon>
        <taxon>Dikarya</taxon>
        <taxon>Basidiomycota</taxon>
        <taxon>Agaricomycotina</taxon>
        <taxon>Agaricomycetes</taxon>
        <taxon>Agaricomycetidae</taxon>
        <taxon>Agaricales</taxon>
        <taxon>Marasmiineae</taxon>
        <taxon>Mycenaceae</taxon>
        <taxon>Mycena</taxon>
    </lineage>
</organism>
<evidence type="ECO:0000256" key="7">
    <source>
        <dbReference type="ARBA" id="ARBA00022801"/>
    </source>
</evidence>
<accession>A0AAD7EBS1</accession>